<dbReference type="InterPro" id="IPR027417">
    <property type="entry name" value="P-loop_NTPase"/>
</dbReference>
<dbReference type="PANTHER" id="PTHR38467:SF1">
    <property type="entry name" value="CONJUGATIVE TRANSFER: ASSEMBLY"/>
    <property type="match status" value="1"/>
</dbReference>
<dbReference type="KEGG" id="opr:Ocepr_2346"/>
<dbReference type="Pfam" id="PF19044">
    <property type="entry name" value="P-loop_TraG"/>
    <property type="match status" value="1"/>
</dbReference>
<accession>E4UAL5</accession>
<evidence type="ECO:0000259" key="1">
    <source>
        <dbReference type="Pfam" id="PF19044"/>
    </source>
</evidence>
<dbReference type="InterPro" id="IPR053155">
    <property type="entry name" value="F-pilin_assembly_TraC"/>
</dbReference>
<reference evidence="2 3" key="2">
    <citation type="journal article" date="2011" name="Stand. Genomic Sci.">
        <title>Complete genome sequence of Oceanithermus profundus type strain (506).</title>
        <authorList>
            <person name="Pati A."/>
            <person name="Zhang X."/>
            <person name="Lapidus A."/>
            <person name="Nolan M."/>
            <person name="Lucas S."/>
            <person name="Del Rio T.G."/>
            <person name="Tice H."/>
            <person name="Cheng J.F."/>
            <person name="Tapia R."/>
            <person name="Han C."/>
            <person name="Goodwin L."/>
            <person name="Pitluck S."/>
            <person name="Liolios K."/>
            <person name="Pagani I."/>
            <person name="Ivanova N."/>
            <person name="Mavromatis K."/>
            <person name="Chen A."/>
            <person name="Palaniappan K."/>
            <person name="Hauser L."/>
            <person name="Jeffries C.D."/>
            <person name="Brambilla E.M."/>
            <person name="Rohl A."/>
            <person name="Mwirichia R."/>
            <person name="Rohde M."/>
            <person name="Tindall B.J."/>
            <person name="Sikorski J."/>
            <person name="Wirth R."/>
            <person name="Goker M."/>
            <person name="Woyke T."/>
            <person name="Detter J.C."/>
            <person name="Bristow J."/>
            <person name="Eisen J.A."/>
            <person name="Markowitz V."/>
            <person name="Hugenholtz P."/>
            <person name="Kyrpides N.C."/>
            <person name="Klenk H.P."/>
            <person name="Land M."/>
        </authorList>
    </citation>
    <scope>NUCLEOTIDE SEQUENCE [LARGE SCALE GENOMIC DNA]</scope>
    <source>
        <strain evidence="3">DSM 14977 / NBRC 100410 / VKM B-2274 / 506</strain>
        <plasmid evidence="3">Plasmid pOCEPR01</plasmid>
    </source>
</reference>
<dbReference type="Proteomes" id="UP000008722">
    <property type="component" value="Plasmid pOCEPR01"/>
</dbReference>
<gene>
    <name evidence="2" type="ordered locus">Ocepr_2346</name>
</gene>
<name>E4UAL5_OCEP5</name>
<dbReference type="AlphaFoldDB" id="E4UAL5"/>
<dbReference type="Gene3D" id="1.10.8.730">
    <property type="match status" value="1"/>
</dbReference>
<feature type="domain" description="TraG P-loop" evidence="1">
    <location>
        <begin position="452"/>
        <end position="747"/>
    </location>
</feature>
<evidence type="ECO:0000313" key="2">
    <source>
        <dbReference type="EMBL" id="ADR37794.1"/>
    </source>
</evidence>
<dbReference type="HOGENOM" id="CLU_336466_0_0_0"/>
<dbReference type="eggNOG" id="COG3451">
    <property type="taxonomic scope" value="Bacteria"/>
</dbReference>
<dbReference type="InterPro" id="IPR043964">
    <property type="entry name" value="P-loop_TraG"/>
</dbReference>
<geneLocation type="plasmid" evidence="2 3">
    <name>pOCEPR01</name>
</geneLocation>
<protein>
    <submittedName>
        <fullName evidence="2">Type IV secretory pathway VirB4 component, ATPase TraC</fullName>
    </submittedName>
</protein>
<proteinExistence type="predicted"/>
<evidence type="ECO:0000313" key="3">
    <source>
        <dbReference type="Proteomes" id="UP000008722"/>
    </source>
</evidence>
<organism evidence="2 3">
    <name type="scientific">Oceanithermus profundus (strain DSM 14977 / NBRC 100410 / VKM B-2274 / 506)</name>
    <dbReference type="NCBI Taxonomy" id="670487"/>
    <lineage>
        <taxon>Bacteria</taxon>
        <taxon>Thermotogati</taxon>
        <taxon>Deinococcota</taxon>
        <taxon>Deinococci</taxon>
        <taxon>Thermales</taxon>
        <taxon>Thermaceae</taxon>
        <taxon>Oceanithermus</taxon>
    </lineage>
</organism>
<dbReference type="SUPFAM" id="SSF52540">
    <property type="entry name" value="P-loop containing nucleoside triphosphate hydrolases"/>
    <property type="match status" value="1"/>
</dbReference>
<keyword evidence="2" id="KW-0614">Plasmid</keyword>
<dbReference type="PANTHER" id="PTHR38467">
    <property type="match status" value="1"/>
</dbReference>
<dbReference type="Gene3D" id="3.40.50.300">
    <property type="entry name" value="P-loop containing nucleotide triphosphate hydrolases"/>
    <property type="match status" value="1"/>
</dbReference>
<dbReference type="EMBL" id="CP002362">
    <property type="protein sequence ID" value="ADR37794.1"/>
    <property type="molecule type" value="Genomic_DNA"/>
</dbReference>
<reference evidence="3" key="1">
    <citation type="submission" date="2010-11" db="EMBL/GenBank/DDBJ databases">
        <title>The complete sequence of plasmid of Oceanithermus profundus DSM 14977.</title>
        <authorList>
            <consortium name="US DOE Joint Genome Institute (JGI-PGF)"/>
            <person name="Lucas S."/>
            <person name="Copeland A."/>
            <person name="Lapidus A."/>
            <person name="Bruce D."/>
            <person name="Goodwin L."/>
            <person name="Pitluck S."/>
            <person name="Kyrpides N."/>
            <person name="Mavromatis K."/>
            <person name="Pagani I."/>
            <person name="Ivanova N."/>
            <person name="Zhang X."/>
            <person name="Brettin T."/>
            <person name="Detter J.C."/>
            <person name="Tapia R."/>
            <person name="Han C."/>
            <person name="Land M."/>
            <person name="Hauser L."/>
            <person name="Markowitz V."/>
            <person name="Cheng J.-F."/>
            <person name="Hugenholtz P."/>
            <person name="Woyke T."/>
            <person name="Wu D."/>
            <person name="Tindall B."/>
            <person name="Faehnrich R."/>
            <person name="Brambilla E."/>
            <person name="Klenk H.-P."/>
            <person name="Eisen J.A."/>
        </authorList>
    </citation>
    <scope>NUCLEOTIDE SEQUENCE [LARGE SCALE GENOMIC DNA]</scope>
    <source>
        <strain evidence="3">DSM 14977 / NBRC 100410 / VKM B-2274 / 506</strain>
        <plasmid evidence="3">Plasmid pOCEPR01</plasmid>
    </source>
</reference>
<sequence length="864" mass="97326">MDAKTRSLQELLPYWHIRDGVVFNRNGLGEVGFRIRPPAASSMGYEELVGFLQQIKSTLRNAIQPNQRLRLYFRVQPAEGPDLTGYREQIRAREPALAEIGHLRNDELERLSRSRAFYDYDFVVSIEVGTPRAMHRSANPIAVAVSEVLPFLKRREYVPFTPSEYLEWLEDVEMARFRLRAALEMGGIEAQPLSDEELFRFIFEYLNPEIEPPPYAPPAIPDEGTEFDPAEVGTSLRDRLVRTPIDNRRLDRLQVGDTLIRLYHLADVPPELEFGSVQAALFAVEPPYLLVIDYERLDSAAASTRLRKIYTDRVQDARVGDMPSPEADEGSQQAYEMLRRIASTGEGVFRVGVRIALFDKDEEQLERRHTALLSATGRIVGTPFLPLDRGALSPWLETLPFSAFKIKGRKLYIETDAARFWPWRAPWTYWHPEPIEVFRTQWNTLVGLNVYDHGEVPNSHAIIAGSSGSGKSFLVQTRMLELLKTGDAIAIAVDEKPNSYDGMYRLFAERGLGTRIHFGPSSDTVINPFDLPEGSTEPDEVKRFFLEALLNRMVPPSDDPTVGAIEEAIKSAAVTQVYAQAVDEIETDDGGIEKVFTGVTMSDYVRTLSQLNVIGGRTLNEREREIANSLATRFERWTRAHPRGRLFDGQTTVPIDDAARFVYFVVEHGETLSDLFPITILTVADLTWRIIHKSRYARKLIVFEEAWALLQDERSASFVHAFFRAGRTLGVAAWAVSQSLADFTGEHAAAILTNVSHVALLRTDDPLGTKKEVLPGVPENLLDVPPPRPGETGRNALFWLKAVSGEIGDVLKVEVDPLSYWTFTTRADEARRRNELAEKLGSFHAALRVLAGYEKNPEVHAATE</sequence>
<keyword evidence="3" id="KW-1185">Reference proteome</keyword>